<keyword evidence="4" id="KW-1185">Reference proteome</keyword>
<name>A0AA86Q0B1_9EUKA</name>
<feature type="region of interest" description="Disordered" evidence="1">
    <location>
        <begin position="79"/>
        <end position="108"/>
    </location>
</feature>
<evidence type="ECO:0000313" key="4">
    <source>
        <dbReference type="Proteomes" id="UP001642409"/>
    </source>
</evidence>
<dbReference type="EMBL" id="CAXDID020000387">
    <property type="protein sequence ID" value="CAL6085594.1"/>
    <property type="molecule type" value="Genomic_DNA"/>
</dbReference>
<proteinExistence type="predicted"/>
<evidence type="ECO:0000256" key="1">
    <source>
        <dbReference type="SAM" id="MobiDB-lite"/>
    </source>
</evidence>
<evidence type="ECO:0000313" key="3">
    <source>
        <dbReference type="EMBL" id="CAL6085594.1"/>
    </source>
</evidence>
<protein>
    <submittedName>
        <fullName evidence="2">Uncharacterized protein</fullName>
    </submittedName>
</protein>
<gene>
    <name evidence="2" type="ORF">HINF_LOCUS37355</name>
    <name evidence="3" type="ORF">HINF_LOCUS62757</name>
</gene>
<accession>A0AA86Q0B1</accession>
<feature type="compositionally biased region" description="Polar residues" evidence="1">
    <location>
        <begin position="84"/>
        <end position="108"/>
    </location>
</feature>
<reference evidence="2" key="1">
    <citation type="submission" date="2023-06" db="EMBL/GenBank/DDBJ databases">
        <authorList>
            <person name="Kurt Z."/>
        </authorList>
    </citation>
    <scope>NUCLEOTIDE SEQUENCE</scope>
</reference>
<sequence>MGRPFTIREAEFSAALRQFLQPHTEQPLGTDLQLLDAFKSYPKSTRQKLWQHLAKTLNKTNIQVKNYFFNTWAERINKTEEQNESVQSDSGSKSNVYYASNNGTVSPENGQFSNEQFSILYESVPELIFGLFD</sequence>
<dbReference type="EMBL" id="CATOUU010000803">
    <property type="protein sequence ID" value="CAI9949710.1"/>
    <property type="molecule type" value="Genomic_DNA"/>
</dbReference>
<dbReference type="Proteomes" id="UP001642409">
    <property type="component" value="Unassembled WGS sequence"/>
</dbReference>
<evidence type="ECO:0000313" key="2">
    <source>
        <dbReference type="EMBL" id="CAI9949710.1"/>
    </source>
</evidence>
<comment type="caution">
    <text evidence="2">The sequence shown here is derived from an EMBL/GenBank/DDBJ whole genome shotgun (WGS) entry which is preliminary data.</text>
</comment>
<organism evidence="2">
    <name type="scientific">Hexamita inflata</name>
    <dbReference type="NCBI Taxonomy" id="28002"/>
    <lineage>
        <taxon>Eukaryota</taxon>
        <taxon>Metamonada</taxon>
        <taxon>Diplomonadida</taxon>
        <taxon>Hexamitidae</taxon>
        <taxon>Hexamitinae</taxon>
        <taxon>Hexamita</taxon>
    </lineage>
</organism>
<dbReference type="AlphaFoldDB" id="A0AA86Q0B1"/>
<reference evidence="3 4" key="2">
    <citation type="submission" date="2024-07" db="EMBL/GenBank/DDBJ databases">
        <authorList>
            <person name="Akdeniz Z."/>
        </authorList>
    </citation>
    <scope>NUCLEOTIDE SEQUENCE [LARGE SCALE GENOMIC DNA]</scope>
</reference>